<dbReference type="EMBL" id="JAFEUM010000002">
    <property type="protein sequence ID" value="MBM7035819.1"/>
    <property type="molecule type" value="Genomic_DNA"/>
</dbReference>
<protein>
    <submittedName>
        <fullName evidence="9">Sterol desaturase family protein</fullName>
    </submittedName>
</protein>
<accession>A0ABS2HIB1</accession>
<evidence type="ECO:0000313" key="10">
    <source>
        <dbReference type="Proteomes" id="UP000809621"/>
    </source>
</evidence>
<name>A0ABS2HIB1_9VIBR</name>
<feature type="transmembrane region" description="Helical" evidence="7">
    <location>
        <begin position="38"/>
        <end position="60"/>
    </location>
</feature>
<dbReference type="RefSeq" id="WP_205158016.1">
    <property type="nucleotide sequence ID" value="NZ_JAFEUM010000002.1"/>
</dbReference>
<evidence type="ECO:0000256" key="1">
    <source>
        <dbReference type="ARBA" id="ARBA00004127"/>
    </source>
</evidence>
<keyword evidence="6 7" id="KW-0472">Membrane</keyword>
<comment type="caution">
    <text evidence="9">The sequence shown here is derived from an EMBL/GenBank/DDBJ whole genome shotgun (WGS) entry which is preliminary data.</text>
</comment>
<evidence type="ECO:0000256" key="2">
    <source>
        <dbReference type="ARBA" id="ARBA00022692"/>
    </source>
</evidence>
<dbReference type="InterPro" id="IPR051689">
    <property type="entry name" value="Sterol_desaturase/TMEM195"/>
</dbReference>
<keyword evidence="10" id="KW-1185">Reference proteome</keyword>
<organism evidence="9 10">
    <name type="scientific">Vibrio ulleungensis</name>
    <dbReference type="NCBI Taxonomy" id="2807619"/>
    <lineage>
        <taxon>Bacteria</taxon>
        <taxon>Pseudomonadati</taxon>
        <taxon>Pseudomonadota</taxon>
        <taxon>Gammaproteobacteria</taxon>
        <taxon>Vibrionales</taxon>
        <taxon>Vibrionaceae</taxon>
        <taxon>Vibrio</taxon>
    </lineage>
</organism>
<keyword evidence="4" id="KW-0560">Oxidoreductase</keyword>
<evidence type="ECO:0000259" key="8">
    <source>
        <dbReference type="Pfam" id="PF04116"/>
    </source>
</evidence>
<evidence type="ECO:0000256" key="7">
    <source>
        <dbReference type="SAM" id="Phobius"/>
    </source>
</evidence>
<feature type="transmembrane region" description="Helical" evidence="7">
    <location>
        <begin position="136"/>
        <end position="160"/>
    </location>
</feature>
<dbReference type="InterPro" id="IPR006694">
    <property type="entry name" value="Fatty_acid_hydroxylase"/>
</dbReference>
<feature type="transmembrane region" description="Helical" evidence="7">
    <location>
        <begin position="80"/>
        <end position="99"/>
    </location>
</feature>
<comment type="subcellular location">
    <subcellularLocation>
        <location evidence="1">Endomembrane system</location>
        <topology evidence="1">Multi-pass membrane protein</topology>
    </subcellularLocation>
</comment>
<gene>
    <name evidence="9" type="ORF">JQC93_05300</name>
</gene>
<dbReference type="Pfam" id="PF04116">
    <property type="entry name" value="FA_hydroxylase"/>
    <property type="match status" value="1"/>
</dbReference>
<dbReference type="Proteomes" id="UP000809621">
    <property type="component" value="Unassembled WGS sequence"/>
</dbReference>
<evidence type="ECO:0000313" key="9">
    <source>
        <dbReference type="EMBL" id="MBM7035819.1"/>
    </source>
</evidence>
<keyword evidence="3 7" id="KW-1133">Transmembrane helix</keyword>
<keyword evidence="5" id="KW-0443">Lipid metabolism</keyword>
<evidence type="ECO:0000256" key="4">
    <source>
        <dbReference type="ARBA" id="ARBA00023002"/>
    </source>
</evidence>
<evidence type="ECO:0000256" key="3">
    <source>
        <dbReference type="ARBA" id="ARBA00022989"/>
    </source>
</evidence>
<dbReference type="PANTHER" id="PTHR21624:SF1">
    <property type="entry name" value="ALKYLGLYCEROL MONOOXYGENASE"/>
    <property type="match status" value="1"/>
</dbReference>
<evidence type="ECO:0000256" key="5">
    <source>
        <dbReference type="ARBA" id="ARBA00023098"/>
    </source>
</evidence>
<feature type="domain" description="Fatty acid hydroxylase" evidence="8">
    <location>
        <begin position="86"/>
        <end position="223"/>
    </location>
</feature>
<reference evidence="9 10" key="1">
    <citation type="submission" date="2021-02" db="EMBL/GenBank/DDBJ databases">
        <authorList>
            <person name="Park J.-S."/>
        </authorList>
    </citation>
    <scope>NUCLEOTIDE SEQUENCE [LARGE SCALE GENOMIC DNA]</scope>
    <source>
        <strain evidence="9 10">188UL20-2</strain>
    </source>
</reference>
<feature type="transmembrane region" description="Helical" evidence="7">
    <location>
        <begin position="6"/>
        <end position="26"/>
    </location>
</feature>
<sequence>MDAGTLRGTIFIVWLVVLLVSERINPRRPFTSLTGKRVLNNFALVMLNTAIVWIVLPWIAYDVAVWAKSQQLGLFHQLTIPVPIKFVLSIVLLDLVIYWQHRVFHTYSWLWSLHKVHHADTEFDTSTALRFHPIEIVLSMLIKMAVVCLLGIDPIAVIVFETLLNSSAMFNHANLYLKQKLDRSLRWVIVTPDMHRVHHSVFREECNANYGFFLSIWDKLFGSYVAQPKEGHNDMVIGLNQFRDAKEMAVHRMMSQPFRHK</sequence>
<proteinExistence type="predicted"/>
<dbReference type="PANTHER" id="PTHR21624">
    <property type="entry name" value="STEROL DESATURASE-RELATED PROTEIN"/>
    <property type="match status" value="1"/>
</dbReference>
<keyword evidence="2 7" id="KW-0812">Transmembrane</keyword>
<evidence type="ECO:0000256" key="6">
    <source>
        <dbReference type="ARBA" id="ARBA00023136"/>
    </source>
</evidence>